<dbReference type="SUPFAM" id="SSF56784">
    <property type="entry name" value="HAD-like"/>
    <property type="match status" value="1"/>
</dbReference>
<evidence type="ECO:0000313" key="1">
    <source>
        <dbReference type="EMBL" id="KKZ68420.1"/>
    </source>
</evidence>
<proteinExistence type="predicted"/>
<gene>
    <name evidence="1" type="ORF">EMCG_05878</name>
</gene>
<organism evidence="1 2">
    <name type="scientific">[Emmonsia] crescens</name>
    <dbReference type="NCBI Taxonomy" id="73230"/>
    <lineage>
        <taxon>Eukaryota</taxon>
        <taxon>Fungi</taxon>
        <taxon>Dikarya</taxon>
        <taxon>Ascomycota</taxon>
        <taxon>Pezizomycotina</taxon>
        <taxon>Eurotiomycetes</taxon>
        <taxon>Eurotiomycetidae</taxon>
        <taxon>Onygenales</taxon>
        <taxon>Ajellomycetaceae</taxon>
        <taxon>Emergomyces</taxon>
    </lineage>
</organism>
<dbReference type="VEuPathDB" id="FungiDB:EMCG_05878"/>
<accession>A0A0G2IDT3</accession>
<dbReference type="InterPro" id="IPR023214">
    <property type="entry name" value="HAD_sf"/>
</dbReference>
<protein>
    <submittedName>
        <fullName evidence="1">Uncharacterized protein</fullName>
    </submittedName>
</protein>
<sequence>MVYTHCNTDVLAEHQVDLDQDSTQKLMDGYNSLSVFSETPPGLARLLDNPNLILGVFSNGTSSMVSNSVLRSKDLSPNAGIFHDIVPVDANRKFKPAPETYWYLCLPNTVGQGNIANEPSMAN</sequence>
<dbReference type="AlphaFoldDB" id="A0A0G2IDT3"/>
<dbReference type="InterPro" id="IPR036412">
    <property type="entry name" value="HAD-like_sf"/>
</dbReference>
<comment type="caution">
    <text evidence="1">The sequence shown here is derived from an EMBL/GenBank/DDBJ whole genome shotgun (WGS) entry which is preliminary data.</text>
</comment>
<dbReference type="EMBL" id="LCZI01000105">
    <property type="protein sequence ID" value="KKZ68420.1"/>
    <property type="molecule type" value="Genomic_DNA"/>
</dbReference>
<evidence type="ECO:0000313" key="2">
    <source>
        <dbReference type="Proteomes" id="UP000034164"/>
    </source>
</evidence>
<reference evidence="2" key="1">
    <citation type="journal article" date="2015" name="PLoS Genet.">
        <title>The dynamic genome and transcriptome of the human fungal pathogen Blastomyces and close relative Emmonsia.</title>
        <authorList>
            <person name="Munoz J.F."/>
            <person name="Gauthier G.M."/>
            <person name="Desjardins C.A."/>
            <person name="Gallo J.E."/>
            <person name="Holder J."/>
            <person name="Sullivan T.D."/>
            <person name="Marty A.J."/>
            <person name="Carmen J.C."/>
            <person name="Chen Z."/>
            <person name="Ding L."/>
            <person name="Gujja S."/>
            <person name="Magrini V."/>
            <person name="Misas E."/>
            <person name="Mitreva M."/>
            <person name="Priest M."/>
            <person name="Saif S."/>
            <person name="Whiston E.A."/>
            <person name="Young S."/>
            <person name="Zeng Q."/>
            <person name="Goldman W.E."/>
            <person name="Mardis E.R."/>
            <person name="Taylor J.W."/>
            <person name="McEwen J.G."/>
            <person name="Clay O.K."/>
            <person name="Klein B.S."/>
            <person name="Cuomo C.A."/>
        </authorList>
    </citation>
    <scope>NUCLEOTIDE SEQUENCE [LARGE SCALE GENOMIC DNA]</scope>
    <source>
        <strain evidence="2">UAMH 3008</strain>
    </source>
</reference>
<dbReference type="Proteomes" id="UP000034164">
    <property type="component" value="Unassembled WGS sequence"/>
</dbReference>
<dbReference type="Gene3D" id="3.40.50.1000">
    <property type="entry name" value="HAD superfamily/HAD-like"/>
    <property type="match status" value="1"/>
</dbReference>
<dbReference type="OrthoDB" id="4176538at2759"/>
<name>A0A0G2IDT3_9EURO</name>